<dbReference type="PATRIC" id="fig|1398.26.peg.434"/>
<dbReference type="EMBL" id="LQYG01000076">
    <property type="protein sequence ID" value="KYC61051.1"/>
    <property type="molecule type" value="Genomic_DNA"/>
</dbReference>
<dbReference type="PANTHER" id="PTHR12110">
    <property type="entry name" value="HYDROXYPYRUVATE ISOMERASE"/>
    <property type="match status" value="1"/>
</dbReference>
<name>A0A150JVD9_HEYCO</name>
<protein>
    <recommendedName>
        <fullName evidence="1">Xylose isomerase-like TIM barrel domain-containing protein</fullName>
    </recommendedName>
</protein>
<evidence type="ECO:0000313" key="2">
    <source>
        <dbReference type="EMBL" id="KYC61051.1"/>
    </source>
</evidence>
<dbReference type="Proteomes" id="UP000075288">
    <property type="component" value="Unassembled WGS sequence"/>
</dbReference>
<dbReference type="Pfam" id="PF01261">
    <property type="entry name" value="AP_endonuc_2"/>
    <property type="match status" value="1"/>
</dbReference>
<accession>A0A150JVD9</accession>
<dbReference type="SUPFAM" id="SSF51658">
    <property type="entry name" value="Xylose isomerase-like"/>
    <property type="match status" value="1"/>
</dbReference>
<dbReference type="InterPro" id="IPR036237">
    <property type="entry name" value="Xyl_isomerase-like_sf"/>
</dbReference>
<sequence length="258" mass="29426">METWLSIWSIGQESTLDDFKILQNAGFDGVEIWAEHLRAKETFEYARQTGLKTSIHLPFHDLNIATPDTFIYERAFHVLNEWMDILARYGGSHAVLHGGYAWSSEERDKTLCRVQSRLMKLNEAAQKRGIVLLLENLIPDRLNYCHHVASSVEEWTGLLQACNLKACLDTGHLAIMGNGLEETIKQLGELLGEIHVSENDGKADLHLLPGEGNHYTEKLIDILTKYQFTGPVVFEINPYQYTLKNIANNMAKFREKQK</sequence>
<feature type="domain" description="Xylose isomerase-like TIM barrel" evidence="1">
    <location>
        <begin position="19"/>
        <end position="240"/>
    </location>
</feature>
<evidence type="ECO:0000259" key="1">
    <source>
        <dbReference type="Pfam" id="PF01261"/>
    </source>
</evidence>
<organism evidence="2 3">
    <name type="scientific">Heyndrickxia coagulans</name>
    <name type="common">Weizmannia coagulans</name>
    <dbReference type="NCBI Taxonomy" id="1398"/>
    <lineage>
        <taxon>Bacteria</taxon>
        <taxon>Bacillati</taxon>
        <taxon>Bacillota</taxon>
        <taxon>Bacilli</taxon>
        <taxon>Bacillales</taxon>
        <taxon>Bacillaceae</taxon>
        <taxon>Heyndrickxia</taxon>
    </lineage>
</organism>
<dbReference type="Gene3D" id="3.20.20.150">
    <property type="entry name" value="Divalent-metal-dependent TIM barrel enzymes"/>
    <property type="match status" value="1"/>
</dbReference>
<dbReference type="InterPro" id="IPR050312">
    <property type="entry name" value="IolE/XylAMocC-like"/>
</dbReference>
<evidence type="ECO:0000313" key="3">
    <source>
        <dbReference type="Proteomes" id="UP000075288"/>
    </source>
</evidence>
<dbReference type="AlphaFoldDB" id="A0A150JVD9"/>
<dbReference type="RefSeq" id="WP_013858656.1">
    <property type="nucleotide sequence ID" value="NZ_JARTKJ010000004.1"/>
</dbReference>
<dbReference type="InterPro" id="IPR013022">
    <property type="entry name" value="Xyl_isomerase-like_TIM-brl"/>
</dbReference>
<reference evidence="2 3" key="1">
    <citation type="submission" date="2016-01" db="EMBL/GenBank/DDBJ databases">
        <title>Genome Sequences of Twelve Sporeforming Bacillus Species Isolated from Foods.</title>
        <authorList>
            <person name="Berendsen E.M."/>
            <person name="Wells-Bennik M.H."/>
            <person name="Krawcyk A.O."/>
            <person name="De Jong A."/>
            <person name="Holsappel S."/>
            <person name="Eijlander R.T."/>
            <person name="Kuipers O.P."/>
        </authorList>
    </citation>
    <scope>NUCLEOTIDE SEQUENCE [LARGE SCALE GENOMIC DNA]</scope>
    <source>
        <strain evidence="2 3">B4098</strain>
    </source>
</reference>
<comment type="caution">
    <text evidence="2">The sequence shown here is derived from an EMBL/GenBank/DDBJ whole genome shotgun (WGS) entry which is preliminary data.</text>
</comment>
<gene>
    <name evidence="2" type="ORF">B4098_3454</name>
</gene>
<proteinExistence type="predicted"/>